<keyword evidence="2" id="KW-1185">Reference proteome</keyword>
<evidence type="ECO:0000313" key="2">
    <source>
        <dbReference type="Proteomes" id="UP000188342"/>
    </source>
</evidence>
<protein>
    <submittedName>
        <fullName evidence="1">Uncharacterized protein</fullName>
    </submittedName>
</protein>
<dbReference type="RefSeq" id="WP_094764096.1">
    <property type="nucleotide sequence ID" value="NZ_FUKQ01000018.1"/>
</dbReference>
<accession>A0A1R4J274</accession>
<sequence>MARPRRSAAPLVSLVVAVVLLVAGFGWLWSKITGSGPTLMPPSEQCVVTVGEVSDELTLEQASNASVIVAEGLRRGLPARAASIALATALQESNLRNIDYGDRDSVGLFQQRPSQGWGTVHQIMDPWYSSGKFYEHLVQVNGWQAGDINDVAQKVQRSGVPDGYRKHVEVSKAWASALTGHSPAAVRCIDRGGDSPDTKRATAIVQRAFNGAVKASQGQAQITLNSSDPTKLWAATQLVLSTTETTGVTAVSVGDRTLHLSATELAQWSAASAGTKNPTEATITLRA</sequence>
<gene>
    <name evidence="1" type="ORF">FM114_05085</name>
</gene>
<reference evidence="1 2" key="1">
    <citation type="submission" date="2017-02" db="EMBL/GenBank/DDBJ databases">
        <authorList>
            <person name="Peterson S.W."/>
        </authorList>
    </citation>
    <scope>NUCLEOTIDE SEQUENCE [LARGE SCALE GENOMIC DNA]</scope>
    <source>
        <strain evidence="1 2">LSP_Lj1</strain>
    </source>
</reference>
<dbReference type="OrthoDB" id="5171895at2"/>
<organism evidence="1 2">
    <name type="scientific">Luteococcus japonicus LSP_Lj1</name>
    <dbReference type="NCBI Taxonomy" id="1255658"/>
    <lineage>
        <taxon>Bacteria</taxon>
        <taxon>Bacillati</taxon>
        <taxon>Actinomycetota</taxon>
        <taxon>Actinomycetes</taxon>
        <taxon>Propionibacteriales</taxon>
        <taxon>Propionibacteriaceae</taxon>
        <taxon>Luteococcus</taxon>
    </lineage>
</organism>
<name>A0A1R4J274_9ACTN</name>
<dbReference type="Proteomes" id="UP000188342">
    <property type="component" value="Unassembled WGS sequence"/>
</dbReference>
<dbReference type="AlphaFoldDB" id="A0A1R4J274"/>
<evidence type="ECO:0000313" key="1">
    <source>
        <dbReference type="EMBL" id="SJN26118.1"/>
    </source>
</evidence>
<dbReference type="STRING" id="1255658.FM114_05085"/>
<dbReference type="EMBL" id="FUKQ01000018">
    <property type="protein sequence ID" value="SJN26118.1"/>
    <property type="molecule type" value="Genomic_DNA"/>
</dbReference>
<proteinExistence type="predicted"/>